<evidence type="ECO:0000256" key="1">
    <source>
        <dbReference type="SAM" id="MobiDB-lite"/>
    </source>
</evidence>
<dbReference type="PANTHER" id="PTHR36986:SF1">
    <property type="entry name" value="UPF0643 PROTEIN PB2B2.08"/>
    <property type="match status" value="1"/>
</dbReference>
<organism evidence="2 3">
    <name type="scientific">Kockovaella imperatae</name>
    <dbReference type="NCBI Taxonomy" id="4999"/>
    <lineage>
        <taxon>Eukaryota</taxon>
        <taxon>Fungi</taxon>
        <taxon>Dikarya</taxon>
        <taxon>Basidiomycota</taxon>
        <taxon>Agaricomycotina</taxon>
        <taxon>Tremellomycetes</taxon>
        <taxon>Tremellales</taxon>
        <taxon>Cuniculitremaceae</taxon>
        <taxon>Kockovaella</taxon>
    </lineage>
</organism>
<keyword evidence="3" id="KW-1185">Reference proteome</keyword>
<dbReference type="PANTHER" id="PTHR36986">
    <property type="entry name" value="UPF0643 PROTEIN PB2B2.08"/>
    <property type="match status" value="1"/>
</dbReference>
<dbReference type="EMBL" id="NBSH01000015">
    <property type="protein sequence ID" value="ORX34235.1"/>
    <property type="molecule type" value="Genomic_DNA"/>
</dbReference>
<dbReference type="OrthoDB" id="2140489at2759"/>
<evidence type="ECO:0000313" key="2">
    <source>
        <dbReference type="EMBL" id="ORX34235.1"/>
    </source>
</evidence>
<dbReference type="AlphaFoldDB" id="A0A1Y1UAY6"/>
<dbReference type="InParanoid" id="A0A1Y1UAY6"/>
<reference evidence="2 3" key="1">
    <citation type="submission" date="2017-03" db="EMBL/GenBank/DDBJ databases">
        <title>Widespread Adenine N6-methylation of Active Genes in Fungi.</title>
        <authorList>
            <consortium name="DOE Joint Genome Institute"/>
            <person name="Mondo S.J."/>
            <person name="Dannebaum R.O."/>
            <person name="Kuo R.C."/>
            <person name="Louie K.B."/>
            <person name="Bewick A.J."/>
            <person name="Labutti K."/>
            <person name="Haridas S."/>
            <person name="Kuo A."/>
            <person name="Salamov A."/>
            <person name="Ahrendt S.R."/>
            <person name="Lau R."/>
            <person name="Bowen B.P."/>
            <person name="Lipzen A."/>
            <person name="Sullivan W."/>
            <person name="Andreopoulos W.B."/>
            <person name="Clum A."/>
            <person name="Lindquist E."/>
            <person name="Daum C."/>
            <person name="Northen T.R."/>
            <person name="Ramamoorthy G."/>
            <person name="Schmitz R.J."/>
            <person name="Gryganskyi A."/>
            <person name="Culley D."/>
            <person name="Magnuson J."/>
            <person name="James T.Y."/>
            <person name="O'Malley M.A."/>
            <person name="Stajich J.E."/>
            <person name="Spatafora J.W."/>
            <person name="Visel A."/>
            <person name="Grigoriev I.V."/>
        </authorList>
    </citation>
    <scope>NUCLEOTIDE SEQUENCE [LARGE SCALE GENOMIC DNA]</scope>
    <source>
        <strain evidence="2 3">NRRL Y-17943</strain>
    </source>
</reference>
<proteinExistence type="predicted"/>
<feature type="region of interest" description="Disordered" evidence="1">
    <location>
        <begin position="1"/>
        <end position="24"/>
    </location>
</feature>
<dbReference type="Proteomes" id="UP000193218">
    <property type="component" value="Unassembled WGS sequence"/>
</dbReference>
<accession>A0A1Y1UAY6</accession>
<comment type="caution">
    <text evidence="2">The sequence shown here is derived from an EMBL/GenBank/DDBJ whole genome shotgun (WGS) entry which is preliminary data.</text>
</comment>
<sequence length="309" mass="35119">MTALAHQLQPFSRKQDQNSWDSIQCPAPSSLYPSQYDSQHNDSISFQCPFSTLSSVASREHHAVVLPTSHPIVSRSISPLSRPSYRQQEVSSGSSGVKNASYILPVLPNLIEPRREEEHLVTQGNFSHLYSDDLDRPSMILQQTLEGFRASSSRYATERYDIAFNWTDLEGLPLDMHREWYCVVFRSKRKASSSNLSLYSADRAAHYEAIEGGGLIMYWYGEPDDQGQNLATCVWQSRQQALEGTKGPRHIHAMRQAAKAYESFTLERWVLRKERGKLRLSLVPWIDGEVNLGSSVQRGRSRETKKLSL</sequence>
<name>A0A1Y1UAY6_9TREE</name>
<evidence type="ECO:0000313" key="3">
    <source>
        <dbReference type="Proteomes" id="UP000193218"/>
    </source>
</evidence>
<feature type="compositionally biased region" description="Polar residues" evidence="1">
    <location>
        <begin position="9"/>
        <end position="22"/>
    </location>
</feature>
<dbReference type="GeneID" id="33553902"/>
<protein>
    <submittedName>
        <fullName evidence="2">Uncharacterized protein</fullName>
    </submittedName>
</protein>
<dbReference type="RefSeq" id="XP_021868513.1">
    <property type="nucleotide sequence ID" value="XM_022012094.1"/>
</dbReference>
<gene>
    <name evidence="2" type="ORF">BD324DRAFT_173468</name>
</gene>